<accession>M3FLZ7</accession>
<comment type="caution">
    <text evidence="1">The sequence shown here is derived from an EMBL/GenBank/DDBJ whole genome shotgun (WGS) entry which is preliminary data.</text>
</comment>
<dbReference type="Proteomes" id="UP000011770">
    <property type="component" value="Unassembled WGS sequence"/>
</dbReference>
<organism evidence="1 2">
    <name type="scientific">Leptospira weilii serovar Topaz str. LT2116</name>
    <dbReference type="NCBI Taxonomy" id="1088540"/>
    <lineage>
        <taxon>Bacteria</taxon>
        <taxon>Pseudomonadati</taxon>
        <taxon>Spirochaetota</taxon>
        <taxon>Spirochaetia</taxon>
        <taxon>Leptospirales</taxon>
        <taxon>Leptospiraceae</taxon>
        <taxon>Leptospira</taxon>
    </lineage>
</organism>
<dbReference type="AlphaFoldDB" id="M3FLZ7"/>
<dbReference type="NCBIfam" id="NF047435">
    <property type="entry name" value="LA_2272_fam_lipo"/>
    <property type="match status" value="1"/>
</dbReference>
<evidence type="ECO:0000313" key="2">
    <source>
        <dbReference type="Proteomes" id="UP000011770"/>
    </source>
</evidence>
<reference evidence="1 2" key="1">
    <citation type="submission" date="2013-01" db="EMBL/GenBank/DDBJ databases">
        <authorList>
            <person name="Harkins D.M."/>
            <person name="Durkin A.S."/>
            <person name="Brinkac L.M."/>
            <person name="Haft D.H."/>
            <person name="Selengut J.D."/>
            <person name="Sanka R."/>
            <person name="DePew J."/>
            <person name="Purushe J."/>
            <person name="Tulsiani S.M."/>
            <person name="Graham G.C."/>
            <person name="Burns M.-A."/>
            <person name="Dohnt M.F."/>
            <person name="Smythe L.D."/>
            <person name="McKay D.B."/>
            <person name="Craig S.B."/>
            <person name="Vinetz J.M."/>
            <person name="Sutton G.G."/>
            <person name="Nierman W.C."/>
            <person name="Fouts D.E."/>
        </authorList>
    </citation>
    <scope>NUCLEOTIDE SEQUENCE [LARGE SCALE GENOMIC DNA]</scope>
    <source>
        <strain evidence="1 2">LT2116</strain>
    </source>
</reference>
<dbReference type="EMBL" id="AHOR02000035">
    <property type="protein sequence ID" value="EMF81407.1"/>
    <property type="molecule type" value="Genomic_DNA"/>
</dbReference>
<evidence type="ECO:0000313" key="1">
    <source>
        <dbReference type="EMBL" id="EMF81407.1"/>
    </source>
</evidence>
<protein>
    <submittedName>
        <fullName evidence="1">Uncharacterized protein</fullName>
    </submittedName>
</protein>
<gene>
    <name evidence="1" type="ORF">LEP1GSC188_4938</name>
</gene>
<sequence length="67" mass="7350">MKIPPKSEIEVFRFNVFHGEVKNLYGTYFTAGVYNYGGVKIGLFNSSPRGIGLSVGVINTGKDGNFF</sequence>
<proteinExistence type="predicted"/>
<name>M3FLZ7_9LEPT</name>